<evidence type="ECO:0000256" key="1">
    <source>
        <dbReference type="SAM" id="Phobius"/>
    </source>
</evidence>
<dbReference type="RefSeq" id="WP_014406829.1">
    <property type="nucleotide sequence ID" value="NC_017034.1"/>
</dbReference>
<dbReference type="OrthoDB" id="377395at2157"/>
<keyword evidence="1" id="KW-1133">Transmembrane helix</keyword>
<dbReference type="HOGENOM" id="CLU_1032938_0_0_2"/>
<keyword evidence="1" id="KW-0472">Membrane</keyword>
<sequence length="269" mass="30592">MLDRPVIVDELDGMVLIGSVHSLREPAREIIKRMATLSPDYVCVELSAPLQPTKSFELEMARERYLDRFVCIDRPIEVTISRYMSGTRPIDFLKEAVVKYFYLPFNVASIIAFNNFPGLYKKLTGGRFFTFGWSEWDSRAYIFERDEYMAGRLASMLKSGELRGRCAVLVGRRHLPGMKCILEAFKSTNDIGSYYAGGRVYEVFSLAELEEPYTLSYEESSRNFVRNRLIEAVVRAIFLSSYVVVLFLLLAALILIATAGALILIKGKL</sequence>
<dbReference type="eggNOG" id="arCOG13236">
    <property type="taxonomic scope" value="Archaea"/>
</dbReference>
<keyword evidence="1" id="KW-0812">Transmembrane</keyword>
<organism evidence="2 3">
    <name type="scientific">Methanocella conradii (strain DSM 24694 / JCM 17849 / CGMCC 1.5162 / HZ254)</name>
    <dbReference type="NCBI Taxonomy" id="1041930"/>
    <lineage>
        <taxon>Archaea</taxon>
        <taxon>Methanobacteriati</taxon>
        <taxon>Methanobacteriota</taxon>
        <taxon>Stenosarchaea group</taxon>
        <taxon>Methanomicrobia</taxon>
        <taxon>Methanocellales</taxon>
        <taxon>Methanocellaceae</taxon>
        <taxon>Methanocella</taxon>
    </lineage>
</organism>
<dbReference type="Proteomes" id="UP000005233">
    <property type="component" value="Chromosome"/>
</dbReference>
<dbReference type="KEGG" id="mez:Mtc_2263"/>
<dbReference type="AlphaFoldDB" id="H8IAY8"/>
<keyword evidence="3" id="KW-1185">Reference proteome</keyword>
<feature type="transmembrane region" description="Helical" evidence="1">
    <location>
        <begin position="236"/>
        <end position="265"/>
    </location>
</feature>
<dbReference type="STRING" id="1041930.Mtc_2263"/>
<gene>
    <name evidence="2" type="ordered locus">Mtc_2263</name>
</gene>
<evidence type="ECO:0008006" key="4">
    <source>
        <dbReference type="Google" id="ProtNLM"/>
    </source>
</evidence>
<dbReference type="GeneID" id="11972428"/>
<accession>H8IAY8</accession>
<evidence type="ECO:0000313" key="2">
    <source>
        <dbReference type="EMBL" id="AFD00998.1"/>
    </source>
</evidence>
<protein>
    <recommendedName>
        <fullName evidence="4">TraB family protein</fullName>
    </recommendedName>
</protein>
<name>H8IAY8_METCZ</name>
<reference evidence="2 3" key="1">
    <citation type="journal article" date="2012" name="J. Bacteriol.">
        <title>Complete genome sequence of a thermophilic methanogen, Methanocella conradii HZ254, isolated from Chinese rice field soil.</title>
        <authorList>
            <person name="Lu Z."/>
            <person name="Lu Y."/>
        </authorList>
    </citation>
    <scope>NUCLEOTIDE SEQUENCE [LARGE SCALE GENOMIC DNA]</scope>
    <source>
        <strain evidence="3">DSM 24694 / JCM 17849 / CGMCC 1.5162 / HZ254</strain>
    </source>
</reference>
<dbReference type="EMBL" id="CP003243">
    <property type="protein sequence ID" value="AFD00998.1"/>
    <property type="molecule type" value="Genomic_DNA"/>
</dbReference>
<proteinExistence type="predicted"/>
<evidence type="ECO:0000313" key="3">
    <source>
        <dbReference type="Proteomes" id="UP000005233"/>
    </source>
</evidence>